<dbReference type="InterPro" id="IPR025961">
    <property type="entry name" value="Metal_resist"/>
</dbReference>
<evidence type="ECO:0000256" key="4">
    <source>
        <dbReference type="SAM" id="Coils"/>
    </source>
</evidence>
<dbReference type="EMBL" id="ARXR01000016">
    <property type="protein sequence ID" value="MBF5053477.1"/>
    <property type="molecule type" value="Genomic_DNA"/>
</dbReference>
<feature type="chain" id="PRO_5046501672" description="Signaling pathway modulator ZraP" evidence="6">
    <location>
        <begin position="27"/>
        <end position="153"/>
    </location>
</feature>
<dbReference type="Gene3D" id="1.20.120.1490">
    <property type="match status" value="1"/>
</dbReference>
<name>A0ABS0AH56_9GAMM</name>
<feature type="region of interest" description="Disordered" evidence="5">
    <location>
        <begin position="128"/>
        <end position="153"/>
    </location>
</feature>
<feature type="coiled-coil region" evidence="4">
    <location>
        <begin position="39"/>
        <end position="77"/>
    </location>
</feature>
<feature type="compositionally biased region" description="Basic and acidic residues" evidence="5">
    <location>
        <begin position="128"/>
        <end position="144"/>
    </location>
</feature>
<organism evidence="7 8">
    <name type="scientific">Alloalcanivorax venustensis ISO4</name>
    <dbReference type="NCBI Taxonomy" id="1177184"/>
    <lineage>
        <taxon>Bacteria</taxon>
        <taxon>Pseudomonadati</taxon>
        <taxon>Pseudomonadota</taxon>
        <taxon>Gammaproteobacteria</taxon>
        <taxon>Oceanospirillales</taxon>
        <taxon>Alcanivoracaceae</taxon>
        <taxon>Alloalcanivorax</taxon>
    </lineage>
</organism>
<proteinExistence type="inferred from homology"/>
<accession>A0ABS0AH56</accession>
<reference evidence="7 8" key="1">
    <citation type="submission" date="2012-09" db="EMBL/GenBank/DDBJ databases">
        <title>Genome Sequence of alkane-degrading Bacterium Alcanivorax venustensis ISO4.</title>
        <authorList>
            <person name="Lai Q."/>
            <person name="Shao Z."/>
        </authorList>
    </citation>
    <scope>NUCLEOTIDE SEQUENCE [LARGE SCALE GENOMIC DNA]</scope>
    <source>
        <strain evidence="7 8">ISO4</strain>
    </source>
</reference>
<evidence type="ECO:0000313" key="7">
    <source>
        <dbReference type="EMBL" id="MBF5053477.1"/>
    </source>
</evidence>
<keyword evidence="8" id="KW-1185">Reference proteome</keyword>
<evidence type="ECO:0000256" key="5">
    <source>
        <dbReference type="SAM" id="MobiDB-lite"/>
    </source>
</evidence>
<dbReference type="Pfam" id="PF13801">
    <property type="entry name" value="Metal_resist"/>
    <property type="match status" value="1"/>
</dbReference>
<comment type="caution">
    <text evidence="7">The sequence shown here is derived from an EMBL/GenBank/DDBJ whole genome shotgun (WGS) entry which is preliminary data.</text>
</comment>
<evidence type="ECO:0000256" key="3">
    <source>
        <dbReference type="ARBA" id="ARBA00045001"/>
    </source>
</evidence>
<evidence type="ECO:0000256" key="6">
    <source>
        <dbReference type="SAM" id="SignalP"/>
    </source>
</evidence>
<dbReference type="Proteomes" id="UP000644441">
    <property type="component" value="Unassembled WGS sequence"/>
</dbReference>
<keyword evidence="6" id="KW-0732">Signal</keyword>
<feature type="signal peptide" evidence="6">
    <location>
        <begin position="1"/>
        <end position="26"/>
    </location>
</feature>
<sequence length="153" mass="17125">MTTLKQVSLAALLALGLGATATAQQAAPGQQRGDQVDQLDRMVDLSDDQKQELRELIKDSEGKITEMRTEAQQLQQALSDQIGPDYDEGEIRDNAEELGELTGDVTAESVLLQARIQDTLTEEQRATLEKRAQQQREQMRKMQEQMRQQQGGQ</sequence>
<protein>
    <recommendedName>
        <fullName evidence="2">Signaling pathway modulator ZraP</fullName>
    </recommendedName>
    <alternativeName>
        <fullName evidence="3">Zinc resistance-associated protein</fullName>
    </alternativeName>
</protein>
<evidence type="ECO:0000256" key="1">
    <source>
        <dbReference type="ARBA" id="ARBA00044945"/>
    </source>
</evidence>
<dbReference type="RefSeq" id="WP_194856177.1">
    <property type="nucleotide sequence ID" value="NZ_ARXR01000016.1"/>
</dbReference>
<gene>
    <name evidence="7" type="ORF">ISO4_02079</name>
</gene>
<comment type="similarity">
    <text evidence="1">Belongs to the ZraP family.</text>
</comment>
<evidence type="ECO:0000313" key="8">
    <source>
        <dbReference type="Proteomes" id="UP000644441"/>
    </source>
</evidence>
<keyword evidence="4" id="KW-0175">Coiled coil</keyword>
<evidence type="ECO:0000256" key="2">
    <source>
        <dbReference type="ARBA" id="ARBA00044983"/>
    </source>
</evidence>